<reference evidence="2" key="1">
    <citation type="journal article" date="2022" name="bioRxiv">
        <title>Sequencing and chromosome-scale assembly of the giantPleurodeles waltlgenome.</title>
        <authorList>
            <person name="Brown T."/>
            <person name="Elewa A."/>
            <person name="Iarovenko S."/>
            <person name="Subramanian E."/>
            <person name="Araus A.J."/>
            <person name="Petzold A."/>
            <person name="Susuki M."/>
            <person name="Suzuki K.-i.T."/>
            <person name="Hayashi T."/>
            <person name="Toyoda A."/>
            <person name="Oliveira C."/>
            <person name="Osipova E."/>
            <person name="Leigh N.D."/>
            <person name="Simon A."/>
            <person name="Yun M.H."/>
        </authorList>
    </citation>
    <scope>NUCLEOTIDE SEQUENCE</scope>
    <source>
        <strain evidence="2">20211129_DDA</strain>
        <tissue evidence="2">Liver</tissue>
    </source>
</reference>
<sequence length="105" mass="11690">MKWLTRRRQEIWPAHRHVRQRPMWINPAATTCGGAARAPYQTDLGRPWAPTTQPGGAGVALSRRDERRDGGADPLLWPQWGFPSPGSRGNSVTPECCGRPTNANY</sequence>
<evidence type="ECO:0000313" key="2">
    <source>
        <dbReference type="EMBL" id="KAJ1106921.1"/>
    </source>
</evidence>
<proteinExistence type="predicted"/>
<dbReference type="EMBL" id="JANPWB010000013">
    <property type="protein sequence ID" value="KAJ1106921.1"/>
    <property type="molecule type" value="Genomic_DNA"/>
</dbReference>
<evidence type="ECO:0000313" key="3">
    <source>
        <dbReference type="Proteomes" id="UP001066276"/>
    </source>
</evidence>
<feature type="compositionally biased region" description="Basic and acidic residues" evidence="1">
    <location>
        <begin position="62"/>
        <end position="71"/>
    </location>
</feature>
<dbReference type="AlphaFoldDB" id="A0AAV7MT44"/>
<accession>A0AAV7MT44</accession>
<protein>
    <submittedName>
        <fullName evidence="2">Uncharacterized protein</fullName>
    </submittedName>
</protein>
<keyword evidence="3" id="KW-1185">Reference proteome</keyword>
<name>A0AAV7MT44_PLEWA</name>
<evidence type="ECO:0000256" key="1">
    <source>
        <dbReference type="SAM" id="MobiDB-lite"/>
    </source>
</evidence>
<gene>
    <name evidence="2" type="ORF">NDU88_004319</name>
</gene>
<dbReference type="Proteomes" id="UP001066276">
    <property type="component" value="Chromosome 9"/>
</dbReference>
<feature type="region of interest" description="Disordered" evidence="1">
    <location>
        <begin position="36"/>
        <end position="105"/>
    </location>
</feature>
<organism evidence="2 3">
    <name type="scientific">Pleurodeles waltl</name>
    <name type="common">Iberian ribbed newt</name>
    <dbReference type="NCBI Taxonomy" id="8319"/>
    <lineage>
        <taxon>Eukaryota</taxon>
        <taxon>Metazoa</taxon>
        <taxon>Chordata</taxon>
        <taxon>Craniata</taxon>
        <taxon>Vertebrata</taxon>
        <taxon>Euteleostomi</taxon>
        <taxon>Amphibia</taxon>
        <taxon>Batrachia</taxon>
        <taxon>Caudata</taxon>
        <taxon>Salamandroidea</taxon>
        <taxon>Salamandridae</taxon>
        <taxon>Pleurodelinae</taxon>
        <taxon>Pleurodeles</taxon>
    </lineage>
</organism>
<comment type="caution">
    <text evidence="2">The sequence shown here is derived from an EMBL/GenBank/DDBJ whole genome shotgun (WGS) entry which is preliminary data.</text>
</comment>